<keyword evidence="2" id="KW-0472">Membrane</keyword>
<feature type="compositionally biased region" description="Low complexity" evidence="1">
    <location>
        <begin position="406"/>
        <end position="420"/>
    </location>
</feature>
<feature type="transmembrane region" description="Helical" evidence="2">
    <location>
        <begin position="25"/>
        <end position="44"/>
    </location>
</feature>
<sequence length="420" mass="43034">MADLVSRIEAATPAGRDRGMDALRALAILGVVAGHWLVTSWVHGPGGKVRLSSPLAHLPAFTPASWVLQTLAVFFFVGGYAAARSLRPAADRHGLEGREGREGGSGRLRARMRRLLGPAVPLVLVWAGTAAGMALRGTPVETIRSMALPAVGPLWFLAVFAALTAATPLLLRVHPGVTAVAAFAVVLGTDLVRFGLGGPAWVGWANLVAGWLVPYALGIALAGGMLASRRVAAGLVAGGTAGAVTLVAGFGYPASMVGVTGAAVSNLGPPTLAAVCFGLAQVGLALLVREPLTRLMRRPRVWAAVALVNLSAMTIFLWHQTAPSLIAVAALRFGDVPGLLGLPAEPVWLAYRLAWLPVFAAVLALAWLPRPALGRSVLKRPLSKGPVLEGPVSKGPSPGRPGAGSRGPVPAGPGRAADAP</sequence>
<dbReference type="EMBL" id="BAAAWD010000032">
    <property type="protein sequence ID" value="GAA3041823.1"/>
    <property type="molecule type" value="Genomic_DNA"/>
</dbReference>
<keyword evidence="4" id="KW-0012">Acyltransferase</keyword>
<dbReference type="RefSeq" id="WP_344908066.1">
    <property type="nucleotide sequence ID" value="NZ_BAAAWD010000032.1"/>
</dbReference>
<name>A0ABP6LKE0_9ACTN</name>
<protein>
    <submittedName>
        <fullName evidence="4">Acyltransferase</fullName>
    </submittedName>
</protein>
<evidence type="ECO:0000313" key="5">
    <source>
        <dbReference type="Proteomes" id="UP001499930"/>
    </source>
</evidence>
<feature type="transmembrane region" description="Helical" evidence="2">
    <location>
        <begin position="272"/>
        <end position="289"/>
    </location>
</feature>
<keyword evidence="2" id="KW-0812">Transmembrane</keyword>
<keyword evidence="2" id="KW-1133">Transmembrane helix</keyword>
<feature type="transmembrane region" description="Helical" evidence="2">
    <location>
        <begin position="115"/>
        <end position="135"/>
    </location>
</feature>
<keyword evidence="5" id="KW-1185">Reference proteome</keyword>
<reference evidence="5" key="1">
    <citation type="journal article" date="2019" name="Int. J. Syst. Evol. Microbiol.">
        <title>The Global Catalogue of Microorganisms (GCM) 10K type strain sequencing project: providing services to taxonomists for standard genome sequencing and annotation.</title>
        <authorList>
            <consortium name="The Broad Institute Genomics Platform"/>
            <consortium name="The Broad Institute Genome Sequencing Center for Infectious Disease"/>
            <person name="Wu L."/>
            <person name="Ma J."/>
        </authorList>
    </citation>
    <scope>NUCLEOTIDE SEQUENCE [LARGE SCALE GENOMIC DNA]</scope>
    <source>
        <strain evidence="5">JCM 3106</strain>
    </source>
</reference>
<evidence type="ECO:0000256" key="1">
    <source>
        <dbReference type="SAM" id="MobiDB-lite"/>
    </source>
</evidence>
<dbReference type="Proteomes" id="UP001499930">
    <property type="component" value="Unassembled WGS sequence"/>
</dbReference>
<feature type="transmembrane region" description="Helical" evidence="2">
    <location>
        <begin position="202"/>
        <end position="224"/>
    </location>
</feature>
<evidence type="ECO:0000259" key="3">
    <source>
        <dbReference type="Pfam" id="PF01757"/>
    </source>
</evidence>
<dbReference type="InterPro" id="IPR002656">
    <property type="entry name" value="Acyl_transf_3_dom"/>
</dbReference>
<feature type="transmembrane region" description="Helical" evidence="2">
    <location>
        <begin position="349"/>
        <end position="368"/>
    </location>
</feature>
<proteinExistence type="predicted"/>
<organism evidence="4 5">
    <name type="scientific">Streptosporangium longisporum</name>
    <dbReference type="NCBI Taxonomy" id="46187"/>
    <lineage>
        <taxon>Bacteria</taxon>
        <taxon>Bacillati</taxon>
        <taxon>Actinomycetota</taxon>
        <taxon>Actinomycetes</taxon>
        <taxon>Streptosporangiales</taxon>
        <taxon>Streptosporangiaceae</taxon>
        <taxon>Streptosporangium</taxon>
    </lineage>
</organism>
<feature type="domain" description="Acyltransferase 3" evidence="3">
    <location>
        <begin position="19"/>
        <end position="368"/>
    </location>
</feature>
<feature type="transmembrane region" description="Helical" evidence="2">
    <location>
        <begin position="177"/>
        <end position="196"/>
    </location>
</feature>
<dbReference type="Pfam" id="PF01757">
    <property type="entry name" value="Acyl_transf_3"/>
    <property type="match status" value="1"/>
</dbReference>
<dbReference type="GO" id="GO:0016746">
    <property type="term" value="F:acyltransferase activity"/>
    <property type="evidence" value="ECO:0007669"/>
    <property type="project" value="UniProtKB-KW"/>
</dbReference>
<evidence type="ECO:0000313" key="4">
    <source>
        <dbReference type="EMBL" id="GAA3041823.1"/>
    </source>
</evidence>
<feature type="transmembrane region" description="Helical" evidence="2">
    <location>
        <begin position="301"/>
        <end position="319"/>
    </location>
</feature>
<feature type="transmembrane region" description="Helical" evidence="2">
    <location>
        <begin position="64"/>
        <end position="83"/>
    </location>
</feature>
<comment type="caution">
    <text evidence="4">The sequence shown here is derived from an EMBL/GenBank/DDBJ whole genome shotgun (WGS) entry which is preliminary data.</text>
</comment>
<accession>A0ABP6LKE0</accession>
<keyword evidence="4" id="KW-0808">Transferase</keyword>
<evidence type="ECO:0000256" key="2">
    <source>
        <dbReference type="SAM" id="Phobius"/>
    </source>
</evidence>
<feature type="region of interest" description="Disordered" evidence="1">
    <location>
        <begin position="382"/>
        <end position="420"/>
    </location>
</feature>
<feature type="transmembrane region" description="Helical" evidence="2">
    <location>
        <begin position="231"/>
        <end position="252"/>
    </location>
</feature>
<gene>
    <name evidence="4" type="ORF">GCM10017559_83330</name>
</gene>
<feature type="transmembrane region" description="Helical" evidence="2">
    <location>
        <begin position="147"/>
        <end position="170"/>
    </location>
</feature>